<proteinExistence type="inferred from homology"/>
<evidence type="ECO:0000256" key="1">
    <source>
        <dbReference type="ARBA" id="ARBA00006817"/>
    </source>
</evidence>
<protein>
    <recommendedName>
        <fullName evidence="2">Activator of Hsp90 ATPase homologue 1/2-like C-terminal domain-containing protein</fullName>
    </recommendedName>
</protein>
<gene>
    <name evidence="3" type="ORF">SDC9_126544</name>
</gene>
<dbReference type="InterPro" id="IPR023393">
    <property type="entry name" value="START-like_dom_sf"/>
</dbReference>
<dbReference type="SUPFAM" id="SSF55961">
    <property type="entry name" value="Bet v1-like"/>
    <property type="match status" value="1"/>
</dbReference>
<sequence>MNRNLLFDFSVNRENNTIHIRREFDASLELVWKAWTTAELLDQWWGPKLWRAETKTMDFREDGFWFYAMVGPEGERHWSKASYISIEKEKSFTAKDGFCDENGIMNPAFPQNLWENIFIPKESSVQVDMILTFDTLADLETNIEMGFKEGMTMGLDQLDELLATLG</sequence>
<feature type="domain" description="Activator of Hsp90 ATPase homologue 1/2-like C-terminal" evidence="2">
    <location>
        <begin position="25"/>
        <end position="162"/>
    </location>
</feature>
<accession>A0A645CQZ8</accession>
<dbReference type="Pfam" id="PF08327">
    <property type="entry name" value="AHSA1"/>
    <property type="match status" value="1"/>
</dbReference>
<comment type="caution">
    <text evidence="3">The sequence shown here is derived from an EMBL/GenBank/DDBJ whole genome shotgun (WGS) entry which is preliminary data.</text>
</comment>
<dbReference type="EMBL" id="VSSQ01029388">
    <property type="protein sequence ID" value="MPM79506.1"/>
    <property type="molecule type" value="Genomic_DNA"/>
</dbReference>
<dbReference type="InterPro" id="IPR013538">
    <property type="entry name" value="ASHA1/2-like_C"/>
</dbReference>
<organism evidence="3">
    <name type="scientific">bioreactor metagenome</name>
    <dbReference type="NCBI Taxonomy" id="1076179"/>
    <lineage>
        <taxon>unclassified sequences</taxon>
        <taxon>metagenomes</taxon>
        <taxon>ecological metagenomes</taxon>
    </lineage>
</organism>
<dbReference type="Gene3D" id="3.30.530.20">
    <property type="match status" value="1"/>
</dbReference>
<comment type="similarity">
    <text evidence="1">Belongs to the AHA1 family.</text>
</comment>
<evidence type="ECO:0000313" key="3">
    <source>
        <dbReference type="EMBL" id="MPM79506.1"/>
    </source>
</evidence>
<dbReference type="AlphaFoldDB" id="A0A645CQZ8"/>
<evidence type="ECO:0000259" key="2">
    <source>
        <dbReference type="Pfam" id="PF08327"/>
    </source>
</evidence>
<dbReference type="CDD" id="cd07814">
    <property type="entry name" value="SRPBCC_CalC_Aha1-like"/>
    <property type="match status" value="1"/>
</dbReference>
<reference evidence="3" key="1">
    <citation type="submission" date="2019-08" db="EMBL/GenBank/DDBJ databases">
        <authorList>
            <person name="Kucharzyk K."/>
            <person name="Murdoch R.W."/>
            <person name="Higgins S."/>
            <person name="Loffler F."/>
        </authorList>
    </citation>
    <scope>NUCLEOTIDE SEQUENCE</scope>
</reference>
<name>A0A645CQZ8_9ZZZZ</name>